<sequence length="426" mass="47442">MASSQLPTSTRRNHHNCCKVFNTPSELKINCSCWRKGTRLRNTTRPRATFCRTMIALGEPLEEVKPPLRSARLATKRKKAEEVELDIKPDLPAAPIQEVKPNIKEIPQKRTKVVKDEVDKKLHLDANLLPDMKPSIKPVAKKAKSQTAQTTESKVQTPAKRNKASAEDVFASSPKSLLKSYTRPSEQECRAVHRALVELHGAPNRPTLEGPGTFLERTIARKSVLDSLVGTILSQNTTDTNSHRSFACFKDTFPTYEAVLNADPNLVADSIRSGGLADTKTKRIQSILQSLKEERGELSLEYLHGLSTEDVKKELNRFKGVGPKTVACVLMFTLCREEFPVDTHVWKIALELGWVPAKADREMTYAHLNQMVPDDIKFDLHVLLVEHGKVVWRANSNSSPDDGKHVCAIIDEGAVKASTDFLSQGS</sequence>
<dbReference type="SMART" id="SM00478">
    <property type="entry name" value="ENDO3c"/>
    <property type="match status" value="1"/>
</dbReference>
<evidence type="ECO:0000313" key="3">
    <source>
        <dbReference type="EMBL" id="KAK3263870.1"/>
    </source>
</evidence>
<dbReference type="SUPFAM" id="SSF48150">
    <property type="entry name" value="DNA-glycosylase"/>
    <property type="match status" value="1"/>
</dbReference>
<gene>
    <name evidence="3" type="ORF">CYMTET_27354</name>
</gene>
<evidence type="ECO:0000313" key="4">
    <source>
        <dbReference type="Proteomes" id="UP001190700"/>
    </source>
</evidence>
<dbReference type="AlphaFoldDB" id="A0AAE0KXB0"/>
<reference evidence="3 4" key="1">
    <citation type="journal article" date="2015" name="Genome Biol. Evol.">
        <title>Comparative Genomics of a Bacterivorous Green Alga Reveals Evolutionary Causalities and Consequences of Phago-Mixotrophic Mode of Nutrition.</title>
        <authorList>
            <person name="Burns J.A."/>
            <person name="Paasch A."/>
            <person name="Narechania A."/>
            <person name="Kim E."/>
        </authorList>
    </citation>
    <scope>NUCLEOTIDE SEQUENCE [LARGE SCALE GENOMIC DNA]</scope>
    <source>
        <strain evidence="3 4">PLY_AMNH</strain>
    </source>
</reference>
<proteinExistence type="predicted"/>
<dbReference type="CDD" id="cd00056">
    <property type="entry name" value="ENDO3c"/>
    <property type="match status" value="1"/>
</dbReference>
<dbReference type="Proteomes" id="UP001190700">
    <property type="component" value="Unassembled WGS sequence"/>
</dbReference>
<feature type="region of interest" description="Disordered" evidence="1">
    <location>
        <begin position="138"/>
        <end position="168"/>
    </location>
</feature>
<dbReference type="InterPro" id="IPR023170">
    <property type="entry name" value="HhH_base_excis_C"/>
</dbReference>
<keyword evidence="4" id="KW-1185">Reference proteome</keyword>
<dbReference type="PANTHER" id="PTHR47203:SF1">
    <property type="entry name" value="HYPOTHETICAL BASE EXCISION DNA REPAIR PROTEIN (EUROFUNG)"/>
    <property type="match status" value="1"/>
</dbReference>
<feature type="compositionally biased region" description="Polar residues" evidence="1">
    <location>
        <begin position="145"/>
        <end position="156"/>
    </location>
</feature>
<evidence type="ECO:0000259" key="2">
    <source>
        <dbReference type="SMART" id="SM00478"/>
    </source>
</evidence>
<dbReference type="Gene3D" id="1.10.340.30">
    <property type="entry name" value="Hypothetical protein, domain 2"/>
    <property type="match status" value="1"/>
</dbReference>
<organism evidence="3 4">
    <name type="scientific">Cymbomonas tetramitiformis</name>
    <dbReference type="NCBI Taxonomy" id="36881"/>
    <lineage>
        <taxon>Eukaryota</taxon>
        <taxon>Viridiplantae</taxon>
        <taxon>Chlorophyta</taxon>
        <taxon>Pyramimonadophyceae</taxon>
        <taxon>Pyramimonadales</taxon>
        <taxon>Pyramimonadaceae</taxon>
        <taxon>Cymbomonas</taxon>
    </lineage>
</organism>
<dbReference type="Pfam" id="PF00730">
    <property type="entry name" value="HhH-GPD"/>
    <property type="match status" value="1"/>
</dbReference>
<comment type="caution">
    <text evidence="3">The sequence shown here is derived from an EMBL/GenBank/DDBJ whole genome shotgun (WGS) entry which is preliminary data.</text>
</comment>
<feature type="domain" description="HhH-GPD" evidence="2">
    <location>
        <begin position="233"/>
        <end position="390"/>
    </location>
</feature>
<dbReference type="Gene3D" id="1.10.1670.10">
    <property type="entry name" value="Helix-hairpin-Helix base-excision DNA repair enzymes (C-terminal)"/>
    <property type="match status" value="1"/>
</dbReference>
<dbReference type="GO" id="GO:0016787">
    <property type="term" value="F:hydrolase activity"/>
    <property type="evidence" value="ECO:0007669"/>
    <property type="project" value="UniProtKB-ARBA"/>
</dbReference>
<protein>
    <recommendedName>
        <fullName evidence="2">HhH-GPD domain-containing protein</fullName>
    </recommendedName>
</protein>
<accession>A0AAE0KXB0</accession>
<dbReference type="EMBL" id="LGRX02014978">
    <property type="protein sequence ID" value="KAK3263870.1"/>
    <property type="molecule type" value="Genomic_DNA"/>
</dbReference>
<dbReference type="PANTHER" id="PTHR47203">
    <property type="match status" value="1"/>
</dbReference>
<dbReference type="InterPro" id="IPR011257">
    <property type="entry name" value="DNA_glycosylase"/>
</dbReference>
<dbReference type="GO" id="GO:0006284">
    <property type="term" value="P:base-excision repair"/>
    <property type="evidence" value="ECO:0007669"/>
    <property type="project" value="InterPro"/>
</dbReference>
<dbReference type="GO" id="GO:0140097">
    <property type="term" value="F:catalytic activity, acting on DNA"/>
    <property type="evidence" value="ECO:0007669"/>
    <property type="project" value="UniProtKB-ARBA"/>
</dbReference>
<dbReference type="InterPro" id="IPR003265">
    <property type="entry name" value="HhH-GPD_domain"/>
</dbReference>
<evidence type="ECO:0000256" key="1">
    <source>
        <dbReference type="SAM" id="MobiDB-lite"/>
    </source>
</evidence>
<name>A0AAE0KXB0_9CHLO</name>